<feature type="transmembrane region" description="Helical" evidence="7">
    <location>
        <begin position="225"/>
        <end position="247"/>
    </location>
</feature>
<evidence type="ECO:0000256" key="4">
    <source>
        <dbReference type="ARBA" id="ARBA00022692"/>
    </source>
</evidence>
<dbReference type="InterPro" id="IPR037185">
    <property type="entry name" value="EmrE-like"/>
</dbReference>
<sequence>MQLFKAQTFTQVCLGQLLSLCITGTSSASSALWQHYGISIPFTQNLVNYLILFIVYYGSSILIFKHKSFSKSSWQFLGFSFADVGGNVLAVLAFKRTSVLSALILSSWSIPCIMLLSTYFLHAKYTATHIKSAALCLLGLAILIWCDTIESDDASANHSWIGDVICLMSASLYAISNVTEEHLVRSHTSFEFLGKAGLWGSVLCGIQALYFEYDTWITTQWSIHSVLLVAVYVLCLFCMYSLVPIVYRMAGAAFLSMSLITSNFYSLLVGICFLDAKMPQFYPISYTLVIVGVVFYSLAPSPTSEDDEQRQINKSSFNISSYT</sequence>
<dbReference type="PANTHER" id="PTHR14233">
    <property type="entry name" value="DUF914-RELATED"/>
    <property type="match status" value="1"/>
</dbReference>
<keyword evidence="5 7" id="KW-1133">Transmembrane helix</keyword>
<proteinExistence type="inferred from homology"/>
<feature type="transmembrane region" description="Helical" evidence="7">
    <location>
        <begin position="253"/>
        <end position="274"/>
    </location>
</feature>
<keyword evidence="4 7" id="KW-0812">Transmembrane</keyword>
<gene>
    <name evidence="8" type="ORF">G6F64_010541</name>
</gene>
<organism evidence="8 9">
    <name type="scientific">Rhizopus oryzae</name>
    <name type="common">Mucormycosis agent</name>
    <name type="synonym">Rhizopus arrhizus var. delemar</name>
    <dbReference type="NCBI Taxonomy" id="64495"/>
    <lineage>
        <taxon>Eukaryota</taxon>
        <taxon>Fungi</taxon>
        <taxon>Fungi incertae sedis</taxon>
        <taxon>Mucoromycota</taxon>
        <taxon>Mucoromycotina</taxon>
        <taxon>Mucoromycetes</taxon>
        <taxon>Mucorales</taxon>
        <taxon>Mucorineae</taxon>
        <taxon>Rhizopodaceae</taxon>
        <taxon>Rhizopus</taxon>
    </lineage>
</organism>
<name>A0A9P6X0V5_RHIOR</name>
<feature type="transmembrane region" description="Helical" evidence="7">
    <location>
        <begin position="281"/>
        <end position="299"/>
    </location>
</feature>
<dbReference type="EMBL" id="JAANQT010002215">
    <property type="protein sequence ID" value="KAG1302894.1"/>
    <property type="molecule type" value="Genomic_DNA"/>
</dbReference>
<evidence type="ECO:0000256" key="7">
    <source>
        <dbReference type="SAM" id="Phobius"/>
    </source>
</evidence>
<keyword evidence="3" id="KW-0813">Transport</keyword>
<dbReference type="PANTHER" id="PTHR14233:SF4">
    <property type="entry name" value="SOLUTE CARRIER FAMILY 35 MEMBER F2"/>
    <property type="match status" value="1"/>
</dbReference>
<evidence type="ECO:0000256" key="5">
    <source>
        <dbReference type="ARBA" id="ARBA00022989"/>
    </source>
</evidence>
<dbReference type="Proteomes" id="UP000716291">
    <property type="component" value="Unassembled WGS sequence"/>
</dbReference>
<evidence type="ECO:0000256" key="6">
    <source>
        <dbReference type="ARBA" id="ARBA00023136"/>
    </source>
</evidence>
<comment type="subcellular location">
    <subcellularLocation>
        <location evidence="1">Membrane</location>
        <topology evidence="1">Multi-pass membrane protein</topology>
    </subcellularLocation>
</comment>
<comment type="similarity">
    <text evidence="2">Belongs to the SLC35F solute transporter family.</text>
</comment>
<accession>A0A9P6X0V5</accession>
<evidence type="ECO:0000313" key="8">
    <source>
        <dbReference type="EMBL" id="KAG1302894.1"/>
    </source>
</evidence>
<feature type="transmembrane region" description="Helical" evidence="7">
    <location>
        <begin position="76"/>
        <end position="94"/>
    </location>
</feature>
<dbReference type="InterPro" id="IPR009262">
    <property type="entry name" value="SLC35_F1/F2/F6"/>
</dbReference>
<dbReference type="GO" id="GO:0022857">
    <property type="term" value="F:transmembrane transporter activity"/>
    <property type="evidence" value="ECO:0007669"/>
    <property type="project" value="InterPro"/>
</dbReference>
<dbReference type="InterPro" id="IPR052221">
    <property type="entry name" value="SLC35F_Transporter"/>
</dbReference>
<keyword evidence="9" id="KW-1185">Reference proteome</keyword>
<feature type="transmembrane region" description="Helical" evidence="7">
    <location>
        <begin position="46"/>
        <end position="64"/>
    </location>
</feature>
<evidence type="ECO:0000256" key="1">
    <source>
        <dbReference type="ARBA" id="ARBA00004141"/>
    </source>
</evidence>
<evidence type="ECO:0000256" key="2">
    <source>
        <dbReference type="ARBA" id="ARBA00007863"/>
    </source>
</evidence>
<dbReference type="Pfam" id="PF06027">
    <property type="entry name" value="SLC35F"/>
    <property type="match status" value="1"/>
</dbReference>
<dbReference type="GO" id="GO:0016020">
    <property type="term" value="C:membrane"/>
    <property type="evidence" value="ECO:0007669"/>
    <property type="project" value="UniProtKB-SubCell"/>
</dbReference>
<reference evidence="8" key="1">
    <citation type="journal article" date="2020" name="Microb. Genom.">
        <title>Genetic diversity of clinical and environmental Mucorales isolates obtained from an investigation of mucormycosis cases among solid organ transplant recipients.</title>
        <authorList>
            <person name="Nguyen M.H."/>
            <person name="Kaul D."/>
            <person name="Muto C."/>
            <person name="Cheng S.J."/>
            <person name="Richter R.A."/>
            <person name="Bruno V.M."/>
            <person name="Liu G."/>
            <person name="Beyhan S."/>
            <person name="Sundermann A.J."/>
            <person name="Mounaud S."/>
            <person name="Pasculle A.W."/>
            <person name="Nierman W.C."/>
            <person name="Driscoll E."/>
            <person name="Cumbie R."/>
            <person name="Clancy C.J."/>
            <person name="Dupont C.L."/>
        </authorList>
    </citation>
    <scope>NUCLEOTIDE SEQUENCE</scope>
    <source>
        <strain evidence="8">GL11</strain>
    </source>
</reference>
<dbReference type="SUPFAM" id="SSF103481">
    <property type="entry name" value="Multidrug resistance efflux transporter EmrE"/>
    <property type="match status" value="1"/>
</dbReference>
<evidence type="ECO:0000313" key="9">
    <source>
        <dbReference type="Proteomes" id="UP000716291"/>
    </source>
</evidence>
<protein>
    <submittedName>
        <fullName evidence="8">Uncharacterized protein</fullName>
    </submittedName>
</protein>
<dbReference type="OrthoDB" id="429955at2759"/>
<comment type="caution">
    <text evidence="8">The sequence shown here is derived from an EMBL/GenBank/DDBJ whole genome shotgun (WGS) entry which is preliminary data.</text>
</comment>
<keyword evidence="6 7" id="KW-0472">Membrane</keyword>
<feature type="transmembrane region" description="Helical" evidence="7">
    <location>
        <begin position="100"/>
        <end position="121"/>
    </location>
</feature>
<evidence type="ECO:0000256" key="3">
    <source>
        <dbReference type="ARBA" id="ARBA00022448"/>
    </source>
</evidence>
<dbReference type="AlphaFoldDB" id="A0A9P6X0V5"/>